<gene>
    <name evidence="2" type="ORF">NDU88_001948</name>
</gene>
<protein>
    <submittedName>
        <fullName evidence="2">Uncharacterized protein</fullName>
    </submittedName>
</protein>
<feature type="compositionally biased region" description="Low complexity" evidence="1">
    <location>
        <begin position="63"/>
        <end position="75"/>
    </location>
</feature>
<proteinExistence type="predicted"/>
<name>A0AAV7R9G7_PLEWA</name>
<reference evidence="2" key="1">
    <citation type="journal article" date="2022" name="bioRxiv">
        <title>Sequencing and chromosome-scale assembly of the giantPleurodeles waltlgenome.</title>
        <authorList>
            <person name="Brown T."/>
            <person name="Elewa A."/>
            <person name="Iarovenko S."/>
            <person name="Subramanian E."/>
            <person name="Araus A.J."/>
            <person name="Petzold A."/>
            <person name="Susuki M."/>
            <person name="Suzuki K.-i.T."/>
            <person name="Hayashi T."/>
            <person name="Toyoda A."/>
            <person name="Oliveira C."/>
            <person name="Osipova E."/>
            <person name="Leigh N.D."/>
            <person name="Simon A."/>
            <person name="Yun M.H."/>
        </authorList>
    </citation>
    <scope>NUCLEOTIDE SEQUENCE</scope>
    <source>
        <strain evidence="2">20211129_DDA</strain>
        <tissue evidence="2">Liver</tissue>
    </source>
</reference>
<evidence type="ECO:0000313" key="3">
    <source>
        <dbReference type="Proteomes" id="UP001066276"/>
    </source>
</evidence>
<keyword evidence="3" id="KW-1185">Reference proteome</keyword>
<dbReference type="Proteomes" id="UP001066276">
    <property type="component" value="Chromosome 5"/>
</dbReference>
<organism evidence="2 3">
    <name type="scientific">Pleurodeles waltl</name>
    <name type="common">Iberian ribbed newt</name>
    <dbReference type="NCBI Taxonomy" id="8319"/>
    <lineage>
        <taxon>Eukaryota</taxon>
        <taxon>Metazoa</taxon>
        <taxon>Chordata</taxon>
        <taxon>Craniata</taxon>
        <taxon>Vertebrata</taxon>
        <taxon>Euteleostomi</taxon>
        <taxon>Amphibia</taxon>
        <taxon>Batrachia</taxon>
        <taxon>Caudata</taxon>
        <taxon>Salamandroidea</taxon>
        <taxon>Salamandridae</taxon>
        <taxon>Pleurodelinae</taxon>
        <taxon>Pleurodeles</taxon>
    </lineage>
</organism>
<comment type="caution">
    <text evidence="2">The sequence shown here is derived from an EMBL/GenBank/DDBJ whole genome shotgun (WGS) entry which is preliminary data.</text>
</comment>
<evidence type="ECO:0000313" key="2">
    <source>
        <dbReference type="EMBL" id="KAJ1149131.1"/>
    </source>
</evidence>
<accession>A0AAV7R9G7</accession>
<dbReference type="EMBL" id="JANPWB010000009">
    <property type="protein sequence ID" value="KAJ1149131.1"/>
    <property type="molecule type" value="Genomic_DNA"/>
</dbReference>
<feature type="region of interest" description="Disordered" evidence="1">
    <location>
        <begin position="1"/>
        <end position="75"/>
    </location>
</feature>
<dbReference type="AlphaFoldDB" id="A0AAV7R9G7"/>
<sequence>MGQAGHGKMIKHLPVRGDKKGAVVARAVITPPERRSSGTRRHSAPSVAGGAREQPADYSARPAATADATNTGDGR</sequence>
<evidence type="ECO:0000256" key="1">
    <source>
        <dbReference type="SAM" id="MobiDB-lite"/>
    </source>
</evidence>